<proteinExistence type="predicted"/>
<sequence>MDQQDIRQLKVSDIAHEEWPTLGPEETVEGAIKVFAESGISGVPVVEGDRLVGIVTEGDLIFRDADIKSPGFLDILGGMIPLGNWDEYRREAMKSAGVTVDQVMTRNVKTISPNATLAEAATIMAENRVKILPVAEEDGVLRGVVTRMDILTLHVLNPRR</sequence>
<protein>
    <submittedName>
        <fullName evidence="4">CBS domain-containing protein</fullName>
    </submittedName>
</protein>
<dbReference type="EMBL" id="CP045119">
    <property type="protein sequence ID" value="QIN82294.1"/>
    <property type="molecule type" value="Genomic_DNA"/>
</dbReference>
<evidence type="ECO:0000313" key="4">
    <source>
        <dbReference type="EMBL" id="QIN82294.1"/>
    </source>
</evidence>
<organism evidence="4 5">
    <name type="scientific">Rubrobacter tropicus</name>
    <dbReference type="NCBI Taxonomy" id="2653851"/>
    <lineage>
        <taxon>Bacteria</taxon>
        <taxon>Bacillati</taxon>
        <taxon>Actinomycetota</taxon>
        <taxon>Rubrobacteria</taxon>
        <taxon>Rubrobacterales</taxon>
        <taxon>Rubrobacteraceae</taxon>
        <taxon>Rubrobacter</taxon>
    </lineage>
</organism>
<dbReference type="RefSeq" id="WP_166174495.1">
    <property type="nucleotide sequence ID" value="NZ_CP045119.1"/>
</dbReference>
<dbReference type="InterPro" id="IPR046342">
    <property type="entry name" value="CBS_dom_sf"/>
</dbReference>
<dbReference type="CDD" id="cd04586">
    <property type="entry name" value="CBS_pair_BON_assoc"/>
    <property type="match status" value="1"/>
</dbReference>
<dbReference type="SMART" id="SM00116">
    <property type="entry name" value="CBS"/>
    <property type="match status" value="2"/>
</dbReference>
<gene>
    <name evidence="4" type="ORF">GBA63_06235</name>
</gene>
<dbReference type="Pfam" id="PF00571">
    <property type="entry name" value="CBS"/>
    <property type="match status" value="2"/>
</dbReference>
<dbReference type="PANTHER" id="PTHR43080">
    <property type="entry name" value="CBS DOMAIN-CONTAINING PROTEIN CBSX3, MITOCHONDRIAL"/>
    <property type="match status" value="1"/>
</dbReference>
<dbReference type="KEGG" id="rub:GBA63_06235"/>
<dbReference type="Gene3D" id="3.10.580.10">
    <property type="entry name" value="CBS-domain"/>
    <property type="match status" value="1"/>
</dbReference>
<dbReference type="InterPro" id="IPR051257">
    <property type="entry name" value="Diverse_CBS-Domain"/>
</dbReference>
<dbReference type="PANTHER" id="PTHR43080:SF2">
    <property type="entry name" value="CBS DOMAIN-CONTAINING PROTEIN"/>
    <property type="match status" value="1"/>
</dbReference>
<accession>A0A6G8Q731</accession>
<keyword evidence="5" id="KW-1185">Reference proteome</keyword>
<dbReference type="InterPro" id="IPR000644">
    <property type="entry name" value="CBS_dom"/>
</dbReference>
<evidence type="ECO:0000256" key="1">
    <source>
        <dbReference type="ARBA" id="ARBA00023122"/>
    </source>
</evidence>
<dbReference type="PROSITE" id="PS51371">
    <property type="entry name" value="CBS"/>
    <property type="match status" value="2"/>
</dbReference>
<feature type="domain" description="CBS" evidence="3">
    <location>
        <begin position="15"/>
        <end position="75"/>
    </location>
</feature>
<evidence type="ECO:0000256" key="2">
    <source>
        <dbReference type="PROSITE-ProRule" id="PRU00703"/>
    </source>
</evidence>
<reference evidence="4 5" key="1">
    <citation type="submission" date="2019-10" db="EMBL/GenBank/DDBJ databases">
        <title>Rubrobacter sp nov SCSIO 52090 isolated from a deep-sea sediment in the South China Sea.</title>
        <authorList>
            <person name="Chen R.W."/>
        </authorList>
    </citation>
    <scope>NUCLEOTIDE SEQUENCE [LARGE SCALE GENOMIC DNA]</scope>
    <source>
        <strain evidence="4 5">SCSIO 52909</strain>
    </source>
</reference>
<evidence type="ECO:0000313" key="5">
    <source>
        <dbReference type="Proteomes" id="UP000501452"/>
    </source>
</evidence>
<name>A0A6G8Q731_9ACTN</name>
<keyword evidence="1 2" id="KW-0129">CBS domain</keyword>
<feature type="domain" description="CBS" evidence="3">
    <location>
        <begin position="104"/>
        <end position="160"/>
    </location>
</feature>
<dbReference type="Proteomes" id="UP000501452">
    <property type="component" value="Chromosome"/>
</dbReference>
<dbReference type="AlphaFoldDB" id="A0A6G8Q731"/>
<dbReference type="SUPFAM" id="SSF54631">
    <property type="entry name" value="CBS-domain pair"/>
    <property type="match status" value="1"/>
</dbReference>
<evidence type="ECO:0000259" key="3">
    <source>
        <dbReference type="PROSITE" id="PS51371"/>
    </source>
</evidence>